<reference evidence="10" key="1">
    <citation type="journal article" date="2021" name="PeerJ">
        <title>Extensive microbial diversity within the chicken gut microbiome revealed by metagenomics and culture.</title>
        <authorList>
            <person name="Gilroy R."/>
            <person name="Ravi A."/>
            <person name="Getino M."/>
            <person name="Pursley I."/>
            <person name="Horton D.L."/>
            <person name="Alikhan N.F."/>
            <person name="Baker D."/>
            <person name="Gharbi K."/>
            <person name="Hall N."/>
            <person name="Watson M."/>
            <person name="Adriaenssens E.M."/>
            <person name="Foster-Nyarko E."/>
            <person name="Jarju S."/>
            <person name="Secka A."/>
            <person name="Antonio M."/>
            <person name="Oren A."/>
            <person name="Chaudhuri R.R."/>
            <person name="La Ragione R."/>
            <person name="Hildebrand F."/>
            <person name="Pallen M.J."/>
        </authorList>
    </citation>
    <scope>NUCLEOTIDE SEQUENCE</scope>
    <source>
        <strain evidence="10">5032</strain>
    </source>
</reference>
<dbReference type="Proteomes" id="UP000823821">
    <property type="component" value="Unassembled WGS sequence"/>
</dbReference>
<dbReference type="SUPFAM" id="SSF52540">
    <property type="entry name" value="P-loop containing nucleoside triphosphate hydrolases"/>
    <property type="match status" value="1"/>
</dbReference>
<feature type="coiled-coil region" evidence="7">
    <location>
        <begin position="131"/>
        <end position="158"/>
    </location>
</feature>
<keyword evidence="3 6" id="KW-0547">Nucleotide-binding</keyword>
<dbReference type="Gene3D" id="3.40.50.300">
    <property type="entry name" value="P-loop containing nucleotide triphosphate hydrolases"/>
    <property type="match status" value="1"/>
</dbReference>
<dbReference type="PROSITE" id="PS51880">
    <property type="entry name" value="TGS"/>
    <property type="match status" value="1"/>
</dbReference>
<dbReference type="EMBL" id="DWZD01000040">
    <property type="protein sequence ID" value="HJA79276.1"/>
    <property type="molecule type" value="Genomic_DNA"/>
</dbReference>
<reference evidence="10" key="2">
    <citation type="submission" date="2021-04" db="EMBL/GenBank/DDBJ databases">
        <authorList>
            <person name="Gilroy R."/>
        </authorList>
    </citation>
    <scope>NUCLEOTIDE SEQUENCE</scope>
    <source>
        <strain evidence="10">5032</strain>
    </source>
</reference>
<comment type="function">
    <text evidence="6">ATPase that binds to both the 70S ribosome and the 50S ribosomal subunit in a nucleotide-independent manner.</text>
</comment>
<gene>
    <name evidence="6 10" type="primary">ychF</name>
    <name evidence="10" type="ORF">H9784_06895</name>
</gene>
<dbReference type="FunFam" id="1.10.150.300:FF:000001">
    <property type="entry name" value="Ribosome-binding ATPase YchF"/>
    <property type="match status" value="1"/>
</dbReference>
<evidence type="ECO:0000259" key="8">
    <source>
        <dbReference type="PROSITE" id="PS51710"/>
    </source>
</evidence>
<dbReference type="InterPro" id="IPR012676">
    <property type="entry name" value="TGS-like"/>
</dbReference>
<comment type="cofactor">
    <cofactor evidence="1">
        <name>Mg(2+)</name>
        <dbReference type="ChEBI" id="CHEBI:18420"/>
    </cofactor>
</comment>
<dbReference type="PANTHER" id="PTHR23305">
    <property type="entry name" value="OBG GTPASE FAMILY"/>
    <property type="match status" value="1"/>
</dbReference>
<dbReference type="HAMAP" id="MF_00944">
    <property type="entry name" value="YchF_OLA1_ATPase"/>
    <property type="match status" value="1"/>
</dbReference>
<dbReference type="GO" id="GO:0005524">
    <property type="term" value="F:ATP binding"/>
    <property type="evidence" value="ECO:0007669"/>
    <property type="project" value="UniProtKB-UniRule"/>
</dbReference>
<protein>
    <recommendedName>
        <fullName evidence="6">Ribosome-binding ATPase YchF</fullName>
    </recommendedName>
</protein>
<proteinExistence type="inferred from homology"/>
<evidence type="ECO:0000313" key="10">
    <source>
        <dbReference type="EMBL" id="HJA79276.1"/>
    </source>
</evidence>
<evidence type="ECO:0000256" key="3">
    <source>
        <dbReference type="ARBA" id="ARBA00022741"/>
    </source>
</evidence>
<dbReference type="InterPro" id="IPR041706">
    <property type="entry name" value="YchF_N"/>
</dbReference>
<dbReference type="InterPro" id="IPR004396">
    <property type="entry name" value="ATPase_YchF/OLA1"/>
</dbReference>
<dbReference type="Pfam" id="PF01926">
    <property type="entry name" value="MMR_HSR1"/>
    <property type="match status" value="1"/>
</dbReference>
<dbReference type="NCBIfam" id="TIGR00092">
    <property type="entry name" value="redox-regulated ATPase YchF"/>
    <property type="match status" value="1"/>
</dbReference>
<keyword evidence="7" id="KW-0175">Coiled coil</keyword>
<dbReference type="GO" id="GO:0005737">
    <property type="term" value="C:cytoplasm"/>
    <property type="evidence" value="ECO:0007669"/>
    <property type="project" value="TreeGrafter"/>
</dbReference>
<dbReference type="PANTHER" id="PTHR23305:SF18">
    <property type="entry name" value="OBG-TYPE G DOMAIN-CONTAINING PROTEIN"/>
    <property type="match status" value="1"/>
</dbReference>
<evidence type="ECO:0000259" key="9">
    <source>
        <dbReference type="PROSITE" id="PS51880"/>
    </source>
</evidence>
<dbReference type="PROSITE" id="PS51710">
    <property type="entry name" value="G_OBG"/>
    <property type="match status" value="1"/>
</dbReference>
<evidence type="ECO:0000256" key="4">
    <source>
        <dbReference type="ARBA" id="ARBA00022840"/>
    </source>
</evidence>
<evidence type="ECO:0000256" key="2">
    <source>
        <dbReference type="ARBA" id="ARBA00022723"/>
    </source>
</evidence>
<evidence type="ECO:0000256" key="5">
    <source>
        <dbReference type="ARBA" id="ARBA00022842"/>
    </source>
</evidence>
<keyword evidence="4 6" id="KW-0067">ATP-binding</keyword>
<dbReference type="InterPro" id="IPR004095">
    <property type="entry name" value="TGS"/>
</dbReference>
<dbReference type="FunFam" id="3.10.20.30:FF:000001">
    <property type="entry name" value="Ribosome-binding ATPase YchF"/>
    <property type="match status" value="1"/>
</dbReference>
<dbReference type="Gene3D" id="1.10.150.300">
    <property type="entry name" value="TGS-like domain"/>
    <property type="match status" value="1"/>
</dbReference>
<dbReference type="PRINTS" id="PR00326">
    <property type="entry name" value="GTP1OBG"/>
</dbReference>
<dbReference type="InterPro" id="IPR023192">
    <property type="entry name" value="TGS-like_dom_sf"/>
</dbReference>
<sequence>MALSIGIVGLPNVGKSTLFNALTKAQNAQAANYPFCTIEPNKATVAVPDTRVDALTAKAKPKKTIHASVDFIDIAGLVRGASKGEGLGNQFLANIRECAAIVEVVRCFEDENITHVDGTVDPLRDIDTIETELLLADIQSVEKRLEKLQKMAKGSKDAKAAAEIMQDLLAALNDGKAASAFPLPENEAFLQSWRELGLLTAKPVIYCANVDEGAVAEGNALSARVEALAAERHAGFARICAKLEEELQGLAAEEQAEMLASYGIDESGLVRIIRTGYATLGLCSYFTAGPDEVRAWTIRKGWKAPQAAGVIHTDFERGFIRAEVISYADYMSHDSEAACRADGVLRVEGKEYVVQDGDVMHFLFNV</sequence>
<dbReference type="CDD" id="cd01900">
    <property type="entry name" value="YchF"/>
    <property type="match status" value="1"/>
</dbReference>
<accession>A0A9D2KSB9</accession>
<dbReference type="InterPro" id="IPR012675">
    <property type="entry name" value="Beta-grasp_dom_sf"/>
</dbReference>
<feature type="domain" description="OBG-type G" evidence="8">
    <location>
        <begin position="3"/>
        <end position="259"/>
    </location>
</feature>
<dbReference type="CDD" id="cd04867">
    <property type="entry name" value="TGS_YchF_OLA1"/>
    <property type="match status" value="1"/>
</dbReference>
<keyword evidence="2" id="KW-0479">Metal-binding</keyword>
<dbReference type="GO" id="GO:0043023">
    <property type="term" value="F:ribosomal large subunit binding"/>
    <property type="evidence" value="ECO:0007669"/>
    <property type="project" value="UniProtKB-UniRule"/>
</dbReference>
<evidence type="ECO:0000256" key="7">
    <source>
        <dbReference type="SAM" id="Coils"/>
    </source>
</evidence>
<dbReference type="GO" id="GO:0005525">
    <property type="term" value="F:GTP binding"/>
    <property type="evidence" value="ECO:0007669"/>
    <property type="project" value="InterPro"/>
</dbReference>
<dbReference type="GO" id="GO:0016887">
    <property type="term" value="F:ATP hydrolysis activity"/>
    <property type="evidence" value="ECO:0007669"/>
    <property type="project" value="UniProtKB-UniRule"/>
</dbReference>
<dbReference type="SUPFAM" id="SSF81271">
    <property type="entry name" value="TGS-like"/>
    <property type="match status" value="1"/>
</dbReference>
<feature type="domain" description="TGS" evidence="9">
    <location>
        <begin position="281"/>
        <end position="364"/>
    </location>
</feature>
<name>A0A9D2KSB9_9BACT</name>
<evidence type="ECO:0000256" key="6">
    <source>
        <dbReference type="HAMAP-Rule" id="MF_00944"/>
    </source>
</evidence>
<evidence type="ECO:0000256" key="1">
    <source>
        <dbReference type="ARBA" id="ARBA00001946"/>
    </source>
</evidence>
<feature type="binding site" evidence="6">
    <location>
        <begin position="12"/>
        <end position="17"/>
    </location>
    <ligand>
        <name>ATP</name>
        <dbReference type="ChEBI" id="CHEBI:30616"/>
    </ligand>
</feature>
<dbReference type="InterPro" id="IPR031167">
    <property type="entry name" value="G_OBG"/>
</dbReference>
<comment type="caution">
    <text evidence="10">The sequence shown here is derived from an EMBL/GenBank/DDBJ whole genome shotgun (WGS) entry which is preliminary data.</text>
</comment>
<organism evidence="10 11">
    <name type="scientific">Candidatus Desulfovibrio intestinavium</name>
    <dbReference type="NCBI Taxonomy" id="2838534"/>
    <lineage>
        <taxon>Bacteria</taxon>
        <taxon>Pseudomonadati</taxon>
        <taxon>Thermodesulfobacteriota</taxon>
        <taxon>Desulfovibrionia</taxon>
        <taxon>Desulfovibrionales</taxon>
        <taxon>Desulfovibrionaceae</taxon>
        <taxon>Desulfovibrio</taxon>
    </lineage>
</organism>
<dbReference type="GO" id="GO:0046872">
    <property type="term" value="F:metal ion binding"/>
    <property type="evidence" value="ECO:0007669"/>
    <property type="project" value="UniProtKB-KW"/>
</dbReference>
<dbReference type="PIRSF" id="PIRSF006641">
    <property type="entry name" value="CHP00092"/>
    <property type="match status" value="1"/>
</dbReference>
<comment type="similarity">
    <text evidence="6">Belongs to the TRAFAC class OBG-HflX-like GTPase superfamily. OBG GTPase family. YchF/OLA1 subfamily.</text>
</comment>
<dbReference type="InterPro" id="IPR013029">
    <property type="entry name" value="YchF_C"/>
</dbReference>
<evidence type="ECO:0000313" key="11">
    <source>
        <dbReference type="Proteomes" id="UP000823821"/>
    </source>
</evidence>
<dbReference type="AlphaFoldDB" id="A0A9D2KSB9"/>
<dbReference type="InterPro" id="IPR027417">
    <property type="entry name" value="P-loop_NTPase"/>
</dbReference>
<dbReference type="Gene3D" id="3.10.20.30">
    <property type="match status" value="1"/>
</dbReference>
<dbReference type="Pfam" id="PF06071">
    <property type="entry name" value="YchF-GTPase_C"/>
    <property type="match status" value="1"/>
</dbReference>
<keyword evidence="5" id="KW-0460">Magnesium</keyword>
<dbReference type="InterPro" id="IPR006073">
    <property type="entry name" value="GTP-bd"/>
</dbReference>